<comment type="caution">
    <text evidence="1">The sequence shown here is derived from an EMBL/GenBank/DDBJ whole genome shotgun (WGS) entry which is preliminary data.</text>
</comment>
<accession>A0A832R8S7</accession>
<evidence type="ECO:0000313" key="1">
    <source>
        <dbReference type="EMBL" id="HHX99661.1"/>
    </source>
</evidence>
<dbReference type="EMBL" id="DUTP01000006">
    <property type="protein sequence ID" value="HHX99661.1"/>
    <property type="molecule type" value="Genomic_DNA"/>
</dbReference>
<name>A0A832R8S7_9BACT</name>
<sequence>MFSFLKKKDDTNIQPLDEDVYLVTQAVDTATLAEAQKQKDLEKLTKAEKKKEYKSDIAKSITNPAIARAATALQIKNPFKGV</sequence>
<gene>
    <name evidence="1" type="ORF">GX533_03260</name>
</gene>
<dbReference type="AlphaFoldDB" id="A0A832R8S7"/>
<dbReference type="Proteomes" id="UP000576550">
    <property type="component" value="Unassembled WGS sequence"/>
</dbReference>
<reference evidence="1 2" key="1">
    <citation type="journal article" date="2020" name="Biotechnol. Biofuels">
        <title>New insights from the biogas microbiome by comprehensive genome-resolved metagenomics of nearly 1600 species originating from multiple anaerobic digesters.</title>
        <authorList>
            <person name="Campanaro S."/>
            <person name="Treu L."/>
            <person name="Rodriguez-R L.M."/>
            <person name="Kovalovszki A."/>
            <person name="Ziels R.M."/>
            <person name="Maus I."/>
            <person name="Zhu X."/>
            <person name="Kougias P.G."/>
            <person name="Basile A."/>
            <person name="Luo G."/>
            <person name="Schluter A."/>
            <person name="Konstantinidis K.T."/>
            <person name="Angelidaki I."/>
        </authorList>
    </citation>
    <scope>NUCLEOTIDE SEQUENCE [LARGE SCALE GENOMIC DNA]</scope>
    <source>
        <strain evidence="1">AS05jafATM_89</strain>
    </source>
</reference>
<protein>
    <submittedName>
        <fullName evidence="1">Uncharacterized protein</fullName>
    </submittedName>
</protein>
<organism evidence="1 2">
    <name type="scientific">Candidatus Dojkabacteria bacterium</name>
    <dbReference type="NCBI Taxonomy" id="2099670"/>
    <lineage>
        <taxon>Bacteria</taxon>
        <taxon>Candidatus Dojkabacteria</taxon>
    </lineage>
</organism>
<proteinExistence type="predicted"/>
<evidence type="ECO:0000313" key="2">
    <source>
        <dbReference type="Proteomes" id="UP000576550"/>
    </source>
</evidence>